<sequence length="486" mass="55926">MDVIQRLDLLLLCIVIVHLSVCPFTKVEESFNLQAVHDILYHRENVSRYDHHAFPGVVPRTFIGPLTLSVVASPFIFLAHRFHASKFYSLLLVRSVLGAFILGSLKLFRMSVNKRFGREVATWTTILCLSQFHLLFYASRTLPNVFGLCLAILALHYWLDDDLKKFTLASGAGIIWFRSELALLLGFYLMSSLLEHRISIGRLLKICVPAFLVLTTCTVMVDSFFWRRFVWPEGEVFWFNTVLNRSADWGTSPFLWYFYSALPRAMGASFFFIPFCLFEKDIRRFVLPALFFVLGFSFLPHKELRFIIYVLPILNVGVASVCAREWKSLKRFQTKWIGLMCYGHVFLNLALNVFLLFVSSQNYPGGIAIQRLHELVKPDKPYNIYIGNLAAQSGVSRFLETNVLWRYDKTENLSAAEMKKFSFLLLESKDWEQLADVEGFSLVDVVSCFSEVHFSYSSFPPAVIRTSPCIFIIEYRDPDQCIDALA</sequence>
<evidence type="ECO:0000313" key="14">
    <source>
        <dbReference type="Proteomes" id="UP000678499"/>
    </source>
</evidence>
<name>A0A7R9BF68_9CRUS</name>
<dbReference type="Pfam" id="PF03901">
    <property type="entry name" value="Glyco_transf_22"/>
    <property type="match status" value="1"/>
</dbReference>
<keyword evidence="5" id="KW-0808">Transferase</keyword>
<evidence type="ECO:0000256" key="6">
    <source>
        <dbReference type="ARBA" id="ARBA00022692"/>
    </source>
</evidence>
<evidence type="ECO:0000256" key="3">
    <source>
        <dbReference type="ARBA" id="ARBA00007063"/>
    </source>
</evidence>
<keyword evidence="7 12" id="KW-0256">Endoplasmic reticulum</keyword>
<reference evidence="13" key="1">
    <citation type="submission" date="2020-11" db="EMBL/GenBank/DDBJ databases">
        <authorList>
            <person name="Tran Van P."/>
        </authorList>
    </citation>
    <scope>NUCLEOTIDE SEQUENCE</scope>
</reference>
<dbReference type="OrthoDB" id="19039at2759"/>
<dbReference type="EMBL" id="CAJPEX010000108">
    <property type="protein sequence ID" value="CAG0913377.1"/>
    <property type="molecule type" value="Genomic_DNA"/>
</dbReference>
<feature type="transmembrane region" description="Helical" evidence="12">
    <location>
        <begin position="254"/>
        <end position="278"/>
    </location>
</feature>
<organism evidence="13">
    <name type="scientific">Notodromas monacha</name>
    <dbReference type="NCBI Taxonomy" id="399045"/>
    <lineage>
        <taxon>Eukaryota</taxon>
        <taxon>Metazoa</taxon>
        <taxon>Ecdysozoa</taxon>
        <taxon>Arthropoda</taxon>
        <taxon>Crustacea</taxon>
        <taxon>Oligostraca</taxon>
        <taxon>Ostracoda</taxon>
        <taxon>Podocopa</taxon>
        <taxon>Podocopida</taxon>
        <taxon>Cypridocopina</taxon>
        <taxon>Cypridoidea</taxon>
        <taxon>Cyprididae</taxon>
        <taxon>Notodromas</taxon>
    </lineage>
</organism>
<evidence type="ECO:0000256" key="4">
    <source>
        <dbReference type="ARBA" id="ARBA00022676"/>
    </source>
</evidence>
<keyword evidence="9 12" id="KW-0472">Membrane</keyword>
<feature type="transmembrane region" description="Helical" evidence="12">
    <location>
        <begin position="120"/>
        <end position="137"/>
    </location>
</feature>
<evidence type="ECO:0000256" key="2">
    <source>
        <dbReference type="ARBA" id="ARBA00004922"/>
    </source>
</evidence>
<feature type="transmembrane region" description="Helical" evidence="12">
    <location>
        <begin position="142"/>
        <end position="159"/>
    </location>
</feature>
<feature type="transmembrane region" description="Helical" evidence="12">
    <location>
        <begin position="306"/>
        <end position="324"/>
    </location>
</feature>
<evidence type="ECO:0000256" key="7">
    <source>
        <dbReference type="ARBA" id="ARBA00022824"/>
    </source>
</evidence>
<dbReference type="EMBL" id="OA882145">
    <property type="protein sequence ID" value="CAD7273225.1"/>
    <property type="molecule type" value="Genomic_DNA"/>
</dbReference>
<dbReference type="AlphaFoldDB" id="A0A7R9BF68"/>
<gene>
    <name evidence="13" type="ORF">NMOB1V02_LOCUS1124</name>
</gene>
<dbReference type="EC" id="2.4.1.-" evidence="12"/>
<keyword evidence="6 12" id="KW-0812">Transmembrane</keyword>
<comment type="pathway">
    <text evidence="2">Protein modification; protein glycosylation.</text>
</comment>
<comment type="subcellular location">
    <subcellularLocation>
        <location evidence="1 12">Endoplasmic reticulum membrane</location>
        <topology evidence="1 12">Multi-pass membrane protein</topology>
    </subcellularLocation>
</comment>
<feature type="transmembrane region" description="Helical" evidence="12">
    <location>
        <begin position="87"/>
        <end position="108"/>
    </location>
</feature>
<proteinExistence type="inferred from homology"/>
<evidence type="ECO:0000256" key="1">
    <source>
        <dbReference type="ARBA" id="ARBA00004477"/>
    </source>
</evidence>
<dbReference type="UniPathway" id="UPA00378"/>
<dbReference type="PANTHER" id="PTHR22760:SF1">
    <property type="entry name" value="DOL-P-MAN:MAN(7)GLCNAC(2)-PP-DOL ALPHA-1,6-MANNOSYLTRANSFERASE"/>
    <property type="match status" value="1"/>
</dbReference>
<feature type="transmembrane region" description="Helical" evidence="12">
    <location>
        <begin position="203"/>
        <end position="226"/>
    </location>
</feature>
<dbReference type="PANTHER" id="PTHR22760">
    <property type="entry name" value="GLYCOSYLTRANSFERASE"/>
    <property type="match status" value="1"/>
</dbReference>
<dbReference type="GO" id="GO:0052917">
    <property type="term" value="F:dol-P-Man:Man(7)GlcNAc(2)-PP-Dol alpha-1,6-mannosyltransferase activity"/>
    <property type="evidence" value="ECO:0007669"/>
    <property type="project" value="UniProtKB-EC"/>
</dbReference>
<evidence type="ECO:0000256" key="10">
    <source>
        <dbReference type="ARBA" id="ARBA00044721"/>
    </source>
</evidence>
<evidence type="ECO:0000256" key="8">
    <source>
        <dbReference type="ARBA" id="ARBA00022989"/>
    </source>
</evidence>
<accession>A0A7R9BF68</accession>
<dbReference type="GO" id="GO:0005789">
    <property type="term" value="C:endoplasmic reticulum membrane"/>
    <property type="evidence" value="ECO:0007669"/>
    <property type="project" value="UniProtKB-SubCell"/>
</dbReference>
<comment type="similarity">
    <text evidence="3 12">Belongs to the glycosyltransferase 22 family.</text>
</comment>
<feature type="transmembrane region" description="Helical" evidence="12">
    <location>
        <begin position="171"/>
        <end position="191"/>
    </location>
</feature>
<dbReference type="GO" id="GO:0006487">
    <property type="term" value="P:protein N-linked glycosylation"/>
    <property type="evidence" value="ECO:0007669"/>
    <property type="project" value="TreeGrafter"/>
</dbReference>
<keyword evidence="8 12" id="KW-1133">Transmembrane helix</keyword>
<evidence type="ECO:0000256" key="11">
    <source>
        <dbReference type="ARBA" id="ARBA00048899"/>
    </source>
</evidence>
<protein>
    <recommendedName>
        <fullName evidence="12">Mannosyltransferase</fullName>
        <ecNumber evidence="12">2.4.1.-</ecNumber>
    </recommendedName>
</protein>
<keyword evidence="14" id="KW-1185">Reference proteome</keyword>
<comment type="function">
    <text evidence="10">Mannosyltransferase that operates in the biosynthetic pathway of dolichol-linked oligosaccharides, the glycan precursors employed in protein asparagine (N)-glycosylation. The assembly of dolichol-linked oligosaccharides begins on the cytosolic side of the endoplasmic reticulum membrane and finishes in its lumen. The sequential addition of sugars to dolichol pyrophosphate produces dolichol-linked oligosaccharides containing fourteen sugars, including two GlcNAcs, nine mannoses and three glucoses. Once assembled, the oligosaccharide is transferred from the lipid to nascent proteins by oligosaccharyltransferases. In the lumen of the endoplasmic reticulum, adds the eighth mannose residue in an alpha-1,6 linkage onto Man(7)GlcNAc(2)-PP-dolichol to produce Man(8)GlcNAc(2)-PP-dolichol.</text>
</comment>
<evidence type="ECO:0000313" key="13">
    <source>
        <dbReference type="EMBL" id="CAD7273225.1"/>
    </source>
</evidence>
<comment type="catalytic activity">
    <reaction evidence="11">
        <text>an alpha-D-Man-(1-&gt;2)-alpha-D-Man-(1-&gt;2)-alpha-D-Man-(1-&gt;3)-[alpha-D-Man-(1-&gt;2)-alpha-D-Man-(1-&gt;3)-alpha-D-Man-(1-&gt;6)]-beta-D-Man-(1-&gt;4)-beta-D-GlcNAc-(1-&gt;4)-alpha-D-GlcNAc-diphospho-di-trans,poly-cis-dolichol + a di-trans,poly-cis-dolichyl beta-D-mannosyl phosphate = an alpha-D-Man-(1-&gt;2)-alpha-D-Man-(1-&gt;2)-alpha-D-Man-(1-&gt;3)-[alpha-D-Man-(1-&gt;2)-alpha-D-Man-(1-&gt;3)-[alpha-D-Man-(1-&gt;6)]-alpha-D-Man-(1-&gt;6)]-beta-D-Man-(1-&gt;4)-beta-D-GlcNAc-(1-&gt;4)-alpha-D-GlcNAc-diphospho-di-trans,poly-cis-dolichol + a di-trans,poly-cis-dolichyl phosphate + H(+)</text>
        <dbReference type="Rhea" id="RHEA:29535"/>
        <dbReference type="Rhea" id="RHEA-COMP:19498"/>
        <dbReference type="Rhea" id="RHEA-COMP:19501"/>
        <dbReference type="Rhea" id="RHEA-COMP:19518"/>
        <dbReference type="Rhea" id="RHEA-COMP:19519"/>
        <dbReference type="ChEBI" id="CHEBI:15378"/>
        <dbReference type="ChEBI" id="CHEBI:57683"/>
        <dbReference type="ChEBI" id="CHEBI:58211"/>
        <dbReference type="ChEBI" id="CHEBI:132517"/>
        <dbReference type="ChEBI" id="CHEBI:132519"/>
        <dbReference type="EC" id="2.4.1.260"/>
    </reaction>
    <physiologicalReaction direction="left-to-right" evidence="11">
        <dbReference type="Rhea" id="RHEA:29536"/>
    </physiologicalReaction>
</comment>
<keyword evidence="4 12" id="KW-0328">Glycosyltransferase</keyword>
<evidence type="ECO:0000256" key="9">
    <source>
        <dbReference type="ARBA" id="ARBA00023136"/>
    </source>
</evidence>
<evidence type="ECO:0000256" key="12">
    <source>
        <dbReference type="RuleBase" id="RU363075"/>
    </source>
</evidence>
<feature type="transmembrane region" description="Helical" evidence="12">
    <location>
        <begin position="7"/>
        <end position="26"/>
    </location>
</feature>
<feature type="transmembrane region" description="Helical" evidence="12">
    <location>
        <begin position="336"/>
        <end position="358"/>
    </location>
</feature>
<evidence type="ECO:0000256" key="5">
    <source>
        <dbReference type="ARBA" id="ARBA00022679"/>
    </source>
</evidence>
<dbReference type="Proteomes" id="UP000678499">
    <property type="component" value="Unassembled WGS sequence"/>
</dbReference>
<dbReference type="InterPro" id="IPR005599">
    <property type="entry name" value="GPI_mannosylTrfase"/>
</dbReference>
<feature type="transmembrane region" description="Helical" evidence="12">
    <location>
        <begin position="285"/>
        <end position="300"/>
    </location>
</feature>
<feature type="transmembrane region" description="Helical" evidence="12">
    <location>
        <begin position="62"/>
        <end position="80"/>
    </location>
</feature>